<dbReference type="InterPro" id="IPR024943">
    <property type="entry name" value="Enhancer_polycomb"/>
</dbReference>
<evidence type="ECO:0000259" key="8">
    <source>
        <dbReference type="SMART" id="SM00333"/>
    </source>
</evidence>
<dbReference type="Gramene" id="KZN06842">
    <property type="protein sequence ID" value="KZN06842"/>
    <property type="gene ID" value="DCAR_007679"/>
</dbReference>
<comment type="similarity">
    <text evidence="2 6">Belongs to the enhancer of polycomb family.</text>
</comment>
<evidence type="ECO:0000256" key="6">
    <source>
        <dbReference type="RuleBase" id="RU361124"/>
    </source>
</evidence>
<evidence type="ECO:0000256" key="1">
    <source>
        <dbReference type="ARBA" id="ARBA00004123"/>
    </source>
</evidence>
<feature type="domain" description="Tudor" evidence="8">
    <location>
        <begin position="302"/>
        <end position="360"/>
    </location>
</feature>
<feature type="compositionally biased region" description="Basic and acidic residues" evidence="7">
    <location>
        <begin position="269"/>
        <end position="284"/>
    </location>
</feature>
<gene>
    <name evidence="9" type="ORF">DCAR_007679</name>
</gene>
<feature type="compositionally biased region" description="Basic and acidic residues" evidence="7">
    <location>
        <begin position="1048"/>
        <end position="1072"/>
    </location>
</feature>
<dbReference type="InterPro" id="IPR019542">
    <property type="entry name" value="Enhancer_polycomb-like_N"/>
</dbReference>
<dbReference type="GO" id="GO:0005634">
    <property type="term" value="C:nucleus"/>
    <property type="evidence" value="ECO:0007669"/>
    <property type="project" value="UniProtKB-SubCell"/>
</dbReference>
<dbReference type="STRING" id="79200.A0A166EQB4"/>
<feature type="compositionally biased region" description="Polar residues" evidence="7">
    <location>
        <begin position="253"/>
        <end position="268"/>
    </location>
</feature>
<reference evidence="9" key="1">
    <citation type="journal article" date="2016" name="Nat. Genet.">
        <title>A high-quality carrot genome assembly provides new insights into carotenoid accumulation and asterid genome evolution.</title>
        <authorList>
            <person name="Iorizzo M."/>
            <person name="Ellison S."/>
            <person name="Senalik D."/>
            <person name="Zeng P."/>
            <person name="Satapoomin P."/>
            <person name="Huang J."/>
            <person name="Bowman M."/>
            <person name="Iovene M."/>
            <person name="Sanseverino W."/>
            <person name="Cavagnaro P."/>
            <person name="Yildiz M."/>
            <person name="Macko-Podgorni A."/>
            <person name="Moranska E."/>
            <person name="Grzebelus E."/>
            <person name="Grzebelus D."/>
            <person name="Ashrafi H."/>
            <person name="Zheng Z."/>
            <person name="Cheng S."/>
            <person name="Spooner D."/>
            <person name="Van Deynze A."/>
            <person name="Simon P."/>
        </authorList>
    </citation>
    <scope>NUCLEOTIDE SEQUENCE [LARGE SCALE GENOMIC DNA]</scope>
    <source>
        <tissue evidence="9">Leaf</tissue>
    </source>
</reference>
<evidence type="ECO:0000256" key="3">
    <source>
        <dbReference type="ARBA" id="ARBA00023015"/>
    </source>
</evidence>
<feature type="region of interest" description="Disordered" evidence="7">
    <location>
        <begin position="417"/>
        <end position="437"/>
    </location>
</feature>
<sequence length="1622" mass="181992">MENSLVKESDAGVSKKNGAVDDQRVGRGRGKGKSGVGDDGIRKRKSGGYVGLDGVESKVKRTRKGFSDGGGSSSVKSDVPCMDSGQKLDGSYGLGGFSPSLGGDGNDIQVPRKQRVFGRIKNSLKKPLVGSSSVVDQNDELNSDYKSGQTDAKGVFWSGSKCDKVNGGDAYFRRARRYEKKRKGLESGSIKDEEKVKPADDHGRCISDDFQDDEENLEQNAARMLLSRFGPWCTDPSSGSKNELSHPGEESVSHTGNLQGGSNCPSADNDSRILRPQHDSKEKGYPRKRRHFYEIVYREKDARWFLKKRIKVFWPLDERWYHGLVNDYDEERKLHHVNYDDRDQEWVNLQDEQFMLLLFRSELTDVKNALHSTDGKLIDKIGKDLKMNGLETNSDIHMDSEPISSWLTHSSSLAKSSSGLKKQKKSHSSHNELPQLSRNIANAHRTCNICFLEKEKSEVRSSKSGDRLAVDANGRESMLDKFTNMKENGSPIVYFRRRFRKKGTSSLEAVSNFSSSCLPVNSNGQRSVMSVADKFQIWEDKNICSHSHVLGPDKLMWSIGCDGLLKLNPAFLPFKEFVTQLSLPVRPLLGISVIGSETLCFIHYLLLRESGSIVTTWPNVYLEMLFVDNEVGLRFFVIEGCLKQAVAFVSLVLTVFCEANQLMESIDLQIPVTTIRFKLSCIEDPRKQYVFSFYSFSKLNHHNWLYLDSISQKRCLSYKKLPLTECTLENIKVFKGRSKHISSGVCEPPFQNIIPFGLSDPGDRYVRQSLGNDARHPVLPLALSFSAAPPLFHHLHFNLLMKSSIASVSLMDCDPACFLDHQGNTDQSTTNNQISDQCSVKVAPKGTSGTSSSHELCFGCLSCSKAQPGTNPLPASVNCDRKMSSLQFENQSSGGTETDVIEESKNPECYDLESARTFTKTKMLASFNQASPVISGDSNCHSLSSMSVEIPATEQAKSNVDGKWPGVRRASDLTSNISDDIIFSPDTSGMRNLWTSNENNLTSSPFGEASPVSHGRRTNVPKSVSSNGCRRARTQVHYALPFGGSEFSSKHKPIDPNDHPFRRTRQASEKRTPNGLKGSLRNLEFLACYANVLITQGDRGWREPGGQVVLELVCRNEWRLAVKFSGSTKYSHKVDHVFLPGSTNRHTHAMMWKGGKDWALEFPNRSQWMLFKEMHGECYNRNIHVPSVKYIPIPGVRLVEEFEDNTTDCSFTRSSGRYIRQIETDIDMAMNPLKNFYDMDSEDELWIVKNEKSFKTLDSNLVITDETFEKTMDMLEKLAYAQKCDHLTSDEIEKVMVGVGPTEVVRAIYEHWQHKRKRIGMPLIRHLQDLASEPPIPQPLSLSLVTALGQPPSWERYQQEVQEWNQLMVKGNSITSCGGKRKAPPVEKPTMFAFCLKPRGLEVPNKCSKHRSQKKFRASGHAFVGDQDRIHTSGRRFNSSTVRDEKAAYLDISPENSDNFSMLQTSTMTYMTSDAGSPEYVSLNDDASDLDYYPKPCKNKSKKIGALMSHSNLHVRRSHKQRTPGKKNGVQQQSMYLHDWPSQKHHQTEVYSRHEIMQSGVQDLDELRVREASGAAKQASSIARFKRNKAQKLLSRADFAIQVAVSAIMAADAVKSLLSPEL</sequence>
<evidence type="ECO:0000256" key="4">
    <source>
        <dbReference type="ARBA" id="ARBA00023163"/>
    </source>
</evidence>
<keyword evidence="4 6" id="KW-0804">Transcription</keyword>
<evidence type="ECO:0000256" key="5">
    <source>
        <dbReference type="ARBA" id="ARBA00023242"/>
    </source>
</evidence>
<organism evidence="9">
    <name type="scientific">Daucus carota subsp. sativus</name>
    <name type="common">Carrot</name>
    <dbReference type="NCBI Taxonomy" id="79200"/>
    <lineage>
        <taxon>Eukaryota</taxon>
        <taxon>Viridiplantae</taxon>
        <taxon>Streptophyta</taxon>
        <taxon>Embryophyta</taxon>
        <taxon>Tracheophyta</taxon>
        <taxon>Spermatophyta</taxon>
        <taxon>Magnoliopsida</taxon>
        <taxon>eudicotyledons</taxon>
        <taxon>Gunneridae</taxon>
        <taxon>Pentapetalae</taxon>
        <taxon>asterids</taxon>
        <taxon>campanulids</taxon>
        <taxon>Apiales</taxon>
        <taxon>Apiaceae</taxon>
        <taxon>Apioideae</taxon>
        <taxon>Scandiceae</taxon>
        <taxon>Daucinae</taxon>
        <taxon>Daucus</taxon>
        <taxon>Daucus sect. Daucus</taxon>
    </lineage>
</organism>
<dbReference type="CDD" id="cd20404">
    <property type="entry name" value="Tudor_Agenet_AtEML-like"/>
    <property type="match status" value="1"/>
</dbReference>
<dbReference type="GO" id="GO:0006357">
    <property type="term" value="P:regulation of transcription by RNA polymerase II"/>
    <property type="evidence" value="ECO:0007669"/>
    <property type="project" value="InterPro"/>
</dbReference>
<comment type="subcellular location">
    <subcellularLocation>
        <location evidence="1 6">Nucleus</location>
    </subcellularLocation>
</comment>
<feature type="region of interest" description="Disordered" evidence="7">
    <location>
        <begin position="1004"/>
        <end position="1027"/>
    </location>
</feature>
<feature type="region of interest" description="Disordered" evidence="7">
    <location>
        <begin position="1"/>
        <end position="82"/>
    </location>
</feature>
<evidence type="ECO:0000256" key="2">
    <source>
        <dbReference type="ARBA" id="ARBA00008035"/>
    </source>
</evidence>
<evidence type="ECO:0000313" key="9">
    <source>
        <dbReference type="EMBL" id="KZN06842.1"/>
    </source>
</evidence>
<evidence type="ECO:0000256" key="7">
    <source>
        <dbReference type="SAM" id="MobiDB-lite"/>
    </source>
</evidence>
<feature type="compositionally biased region" description="Basic and acidic residues" evidence="7">
    <location>
        <begin position="243"/>
        <end position="252"/>
    </location>
</feature>
<keyword evidence="5 6" id="KW-0539">Nucleus</keyword>
<feature type="region of interest" description="Disordered" evidence="7">
    <location>
        <begin position="182"/>
        <end position="209"/>
    </location>
</feature>
<feature type="region of interest" description="Disordered" evidence="7">
    <location>
        <begin position="236"/>
        <end position="284"/>
    </location>
</feature>
<dbReference type="GO" id="GO:0035267">
    <property type="term" value="C:NuA4 histone acetyltransferase complex"/>
    <property type="evidence" value="ECO:0007669"/>
    <property type="project" value="InterPro"/>
</dbReference>
<dbReference type="InterPro" id="IPR002999">
    <property type="entry name" value="Tudor"/>
</dbReference>
<feature type="region of interest" description="Disordered" evidence="7">
    <location>
        <begin position="1043"/>
        <end position="1076"/>
    </location>
</feature>
<protein>
    <recommendedName>
        <fullName evidence="6">Enhancer of polycomb-like protein</fullName>
    </recommendedName>
</protein>
<feature type="compositionally biased region" description="Basic and acidic residues" evidence="7">
    <location>
        <begin position="189"/>
        <end position="207"/>
    </location>
</feature>
<comment type="caution">
    <text evidence="9">The sequence shown here is derived from an EMBL/GenBank/DDBJ whole genome shotgun (WGS) entry which is preliminary data.</text>
</comment>
<dbReference type="Pfam" id="PF10513">
    <property type="entry name" value="EPL1"/>
    <property type="match status" value="1"/>
</dbReference>
<proteinExistence type="inferred from homology"/>
<dbReference type="EMBL" id="LNRQ01000002">
    <property type="protein sequence ID" value="KZN06842.1"/>
    <property type="molecule type" value="Genomic_DNA"/>
</dbReference>
<feature type="compositionally biased region" description="Basic and acidic residues" evidence="7">
    <location>
        <begin position="1"/>
        <end position="10"/>
    </location>
</feature>
<dbReference type="OMA" id="QWILTIQ"/>
<keyword evidence="3 6" id="KW-0805">Transcription regulation</keyword>
<dbReference type="SMART" id="SM00333">
    <property type="entry name" value="TUDOR"/>
    <property type="match status" value="1"/>
</dbReference>
<dbReference type="PANTHER" id="PTHR14898">
    <property type="entry name" value="ENHANCER OF POLYCOMB"/>
    <property type="match status" value="1"/>
</dbReference>
<dbReference type="Gene3D" id="2.30.30.140">
    <property type="match status" value="1"/>
</dbReference>
<accession>A0A166EQB4</accession>
<name>A0A166EQB4_DAUCS</name>